<proteinExistence type="predicted"/>
<name>A0A2I0I3N6_PUNGR</name>
<dbReference type="GO" id="GO:0006952">
    <property type="term" value="P:defense response"/>
    <property type="evidence" value="ECO:0007669"/>
    <property type="project" value="UniProtKB-KW"/>
</dbReference>
<dbReference type="STRING" id="22663.A0A2I0I3N6"/>
<evidence type="ECO:0000256" key="4">
    <source>
        <dbReference type="SAM" id="SignalP"/>
    </source>
</evidence>
<evidence type="ECO:0000313" key="7">
    <source>
        <dbReference type="Proteomes" id="UP000233551"/>
    </source>
</evidence>
<dbReference type="InterPro" id="IPR038005">
    <property type="entry name" value="RX-like_CC"/>
</dbReference>
<evidence type="ECO:0000313" key="6">
    <source>
        <dbReference type="EMBL" id="PKI38572.1"/>
    </source>
</evidence>
<feature type="signal peptide" evidence="4">
    <location>
        <begin position="1"/>
        <end position="25"/>
    </location>
</feature>
<reference evidence="6 7" key="1">
    <citation type="submission" date="2017-11" db="EMBL/GenBank/DDBJ databases">
        <title>De-novo sequencing of pomegranate (Punica granatum L.) genome.</title>
        <authorList>
            <person name="Akparov Z."/>
            <person name="Amiraslanov A."/>
            <person name="Hajiyeva S."/>
            <person name="Abbasov M."/>
            <person name="Kaur K."/>
            <person name="Hamwieh A."/>
            <person name="Solovyev V."/>
            <person name="Salamov A."/>
            <person name="Braich B."/>
            <person name="Kosarev P."/>
            <person name="Mahmoud A."/>
            <person name="Hajiyev E."/>
            <person name="Babayeva S."/>
            <person name="Izzatullayeva V."/>
            <person name="Mammadov A."/>
            <person name="Mammadov A."/>
            <person name="Sharifova S."/>
            <person name="Ojaghi J."/>
            <person name="Eynullazada K."/>
            <person name="Bayramov B."/>
            <person name="Abdulazimova A."/>
            <person name="Shahmuradov I."/>
        </authorList>
    </citation>
    <scope>NUCLEOTIDE SEQUENCE [LARGE SCALE GENOMIC DNA]</scope>
    <source>
        <strain evidence="7">cv. AG2017</strain>
        <tissue evidence="6">Leaf</tissue>
    </source>
</reference>
<feature type="domain" description="Disease resistance N-terminal" evidence="5">
    <location>
        <begin position="74"/>
        <end position="144"/>
    </location>
</feature>
<keyword evidence="4" id="KW-0732">Signal</keyword>
<dbReference type="AlphaFoldDB" id="A0A2I0I3N6"/>
<feature type="chain" id="PRO_5014161157" description="Disease resistance N-terminal domain-containing protein" evidence="4">
    <location>
        <begin position="26"/>
        <end position="212"/>
    </location>
</feature>
<accession>A0A2I0I3N6</accession>
<dbReference type="Gene3D" id="1.20.5.4130">
    <property type="match status" value="1"/>
</dbReference>
<keyword evidence="2" id="KW-0547">Nucleotide-binding</keyword>
<protein>
    <recommendedName>
        <fullName evidence="5">Disease resistance N-terminal domain-containing protein</fullName>
    </recommendedName>
</protein>
<evidence type="ECO:0000259" key="5">
    <source>
        <dbReference type="Pfam" id="PF18052"/>
    </source>
</evidence>
<dbReference type="InterPro" id="IPR041118">
    <property type="entry name" value="Rx_N"/>
</dbReference>
<gene>
    <name evidence="6" type="ORF">CRG98_041005</name>
</gene>
<comment type="caution">
    <text evidence="6">The sequence shown here is derived from an EMBL/GenBank/DDBJ whole genome shotgun (WGS) entry which is preliminary data.</text>
</comment>
<evidence type="ECO:0000256" key="2">
    <source>
        <dbReference type="ARBA" id="ARBA00022741"/>
    </source>
</evidence>
<dbReference type="EMBL" id="PGOL01004056">
    <property type="protein sequence ID" value="PKI38572.1"/>
    <property type="molecule type" value="Genomic_DNA"/>
</dbReference>
<keyword evidence="7" id="KW-1185">Reference proteome</keyword>
<evidence type="ECO:0000256" key="1">
    <source>
        <dbReference type="ARBA" id="ARBA00022737"/>
    </source>
</evidence>
<dbReference type="GO" id="GO:0000166">
    <property type="term" value="F:nucleotide binding"/>
    <property type="evidence" value="ECO:0007669"/>
    <property type="project" value="UniProtKB-KW"/>
</dbReference>
<evidence type="ECO:0000256" key="3">
    <source>
        <dbReference type="ARBA" id="ARBA00022821"/>
    </source>
</evidence>
<keyword evidence="3" id="KW-0611">Plant defense</keyword>
<dbReference type="Pfam" id="PF18052">
    <property type="entry name" value="Rx_N"/>
    <property type="match status" value="1"/>
</dbReference>
<sequence>MVARATPQLSGLSFLLSLFLKISQGSTKDLGGFIGRCQLCRQRHQWSTMTSWGGWKATQSGSRGPARDLVLLPLQEIGLACGVKCELEKLQGTVTAIAALLRDAKKGRIEAEVVKDWLQKLKVVVYDADDLLDDFSIEALRRRRVVGGVKRVLNEHPDKHEQYVVGRDEDIKEVSKFLLNPDFEENVSILLTQRITRVTVTDPLIRARILEL</sequence>
<dbReference type="Proteomes" id="UP000233551">
    <property type="component" value="Unassembled WGS sequence"/>
</dbReference>
<keyword evidence="1" id="KW-0677">Repeat</keyword>
<dbReference type="CDD" id="cd14798">
    <property type="entry name" value="RX-CC_like"/>
    <property type="match status" value="1"/>
</dbReference>
<organism evidence="6 7">
    <name type="scientific">Punica granatum</name>
    <name type="common">Pomegranate</name>
    <dbReference type="NCBI Taxonomy" id="22663"/>
    <lineage>
        <taxon>Eukaryota</taxon>
        <taxon>Viridiplantae</taxon>
        <taxon>Streptophyta</taxon>
        <taxon>Embryophyta</taxon>
        <taxon>Tracheophyta</taxon>
        <taxon>Spermatophyta</taxon>
        <taxon>Magnoliopsida</taxon>
        <taxon>eudicotyledons</taxon>
        <taxon>Gunneridae</taxon>
        <taxon>Pentapetalae</taxon>
        <taxon>rosids</taxon>
        <taxon>malvids</taxon>
        <taxon>Myrtales</taxon>
        <taxon>Lythraceae</taxon>
        <taxon>Punica</taxon>
    </lineage>
</organism>